<gene>
    <name evidence="4" type="ORF">P154DRAFT_523522</name>
</gene>
<protein>
    <submittedName>
        <fullName evidence="4">Isoflavone reductase family protein-like protein CipA</fullName>
    </submittedName>
</protein>
<evidence type="ECO:0000256" key="1">
    <source>
        <dbReference type="ARBA" id="ARBA00022857"/>
    </source>
</evidence>
<evidence type="ECO:0000313" key="5">
    <source>
        <dbReference type="Proteomes" id="UP000799779"/>
    </source>
</evidence>
<keyword evidence="1" id="KW-0521">NADP</keyword>
<sequence length="302" mass="31905">MSSEIKNVIIVGASGNLGPAILNAFLKSSFNVSVLSRESSTATFPDNVKVIKADYDSPESLTAALKGQDAVVSLYASAAIGDQTKLIDAAIAAGVKHFIPSEYGSNTTNPKLVEVVPVFAGKVATVNYLKSKESVINWSAIVTGPFFDWGLKVGFLGLDIPNKKATVLDGGKGKFSTTNLNTIGEATVKVLEKAQETKNQYIFISSFTPSLLDIVAIAEEITGEKWPVTDTSSKNLVAEGRAKLEKHDYSGIVDLIKGSAFGDNGYGDHSSAGLWNEKLGLSKDSLEESIKAVLNGKLAGEA</sequence>
<dbReference type="OrthoDB" id="9984533at2759"/>
<dbReference type="PANTHER" id="PTHR47706:SF10">
    <property type="entry name" value="NMRA-LIKE DOMAIN-CONTAINING PROTEIN"/>
    <property type="match status" value="1"/>
</dbReference>
<keyword evidence="2" id="KW-0560">Oxidoreductase</keyword>
<dbReference type="InterPro" id="IPR036291">
    <property type="entry name" value="NAD(P)-bd_dom_sf"/>
</dbReference>
<dbReference type="CDD" id="cd05259">
    <property type="entry name" value="PCBER_SDR_a"/>
    <property type="match status" value="1"/>
</dbReference>
<dbReference type="Pfam" id="PF05368">
    <property type="entry name" value="NmrA"/>
    <property type="match status" value="1"/>
</dbReference>
<dbReference type="EMBL" id="ML977598">
    <property type="protein sequence ID" value="KAF1999123.1"/>
    <property type="molecule type" value="Genomic_DNA"/>
</dbReference>
<keyword evidence="5" id="KW-1185">Reference proteome</keyword>
<accession>A0A6A5WB47</accession>
<dbReference type="SUPFAM" id="SSF51735">
    <property type="entry name" value="NAD(P)-binding Rossmann-fold domains"/>
    <property type="match status" value="1"/>
</dbReference>
<dbReference type="PANTHER" id="PTHR47706">
    <property type="entry name" value="NMRA-LIKE FAMILY PROTEIN"/>
    <property type="match status" value="1"/>
</dbReference>
<evidence type="ECO:0000256" key="2">
    <source>
        <dbReference type="ARBA" id="ARBA00023002"/>
    </source>
</evidence>
<dbReference type="Gene3D" id="3.90.25.10">
    <property type="entry name" value="UDP-galactose 4-epimerase, domain 1"/>
    <property type="match status" value="1"/>
</dbReference>
<dbReference type="AlphaFoldDB" id="A0A6A5WB47"/>
<dbReference type="Gene3D" id="3.40.50.720">
    <property type="entry name" value="NAD(P)-binding Rossmann-like Domain"/>
    <property type="match status" value="1"/>
</dbReference>
<dbReference type="InterPro" id="IPR008030">
    <property type="entry name" value="NmrA-like"/>
</dbReference>
<feature type="domain" description="NmrA-like" evidence="3">
    <location>
        <begin position="6"/>
        <end position="226"/>
    </location>
</feature>
<organism evidence="4 5">
    <name type="scientific">Amniculicola lignicola CBS 123094</name>
    <dbReference type="NCBI Taxonomy" id="1392246"/>
    <lineage>
        <taxon>Eukaryota</taxon>
        <taxon>Fungi</taxon>
        <taxon>Dikarya</taxon>
        <taxon>Ascomycota</taxon>
        <taxon>Pezizomycotina</taxon>
        <taxon>Dothideomycetes</taxon>
        <taxon>Pleosporomycetidae</taxon>
        <taxon>Pleosporales</taxon>
        <taxon>Amniculicolaceae</taxon>
        <taxon>Amniculicola</taxon>
    </lineage>
</organism>
<dbReference type="Proteomes" id="UP000799779">
    <property type="component" value="Unassembled WGS sequence"/>
</dbReference>
<evidence type="ECO:0000313" key="4">
    <source>
        <dbReference type="EMBL" id="KAF1999123.1"/>
    </source>
</evidence>
<dbReference type="InterPro" id="IPR045312">
    <property type="entry name" value="PCBER-like"/>
</dbReference>
<name>A0A6A5WB47_9PLEO</name>
<dbReference type="InterPro" id="IPR051609">
    <property type="entry name" value="NmrA/Isoflavone_reductase-like"/>
</dbReference>
<evidence type="ECO:0000259" key="3">
    <source>
        <dbReference type="Pfam" id="PF05368"/>
    </source>
</evidence>
<proteinExistence type="predicted"/>
<dbReference type="GO" id="GO:0016491">
    <property type="term" value="F:oxidoreductase activity"/>
    <property type="evidence" value="ECO:0007669"/>
    <property type="project" value="UniProtKB-KW"/>
</dbReference>
<reference evidence="4" key="1">
    <citation type="journal article" date="2020" name="Stud. Mycol.">
        <title>101 Dothideomycetes genomes: a test case for predicting lifestyles and emergence of pathogens.</title>
        <authorList>
            <person name="Haridas S."/>
            <person name="Albert R."/>
            <person name="Binder M."/>
            <person name="Bloem J."/>
            <person name="Labutti K."/>
            <person name="Salamov A."/>
            <person name="Andreopoulos B."/>
            <person name="Baker S."/>
            <person name="Barry K."/>
            <person name="Bills G."/>
            <person name="Bluhm B."/>
            <person name="Cannon C."/>
            <person name="Castanera R."/>
            <person name="Culley D."/>
            <person name="Daum C."/>
            <person name="Ezra D."/>
            <person name="Gonzalez J."/>
            <person name="Henrissat B."/>
            <person name="Kuo A."/>
            <person name="Liang C."/>
            <person name="Lipzen A."/>
            <person name="Lutzoni F."/>
            <person name="Magnuson J."/>
            <person name="Mondo S."/>
            <person name="Nolan M."/>
            <person name="Ohm R."/>
            <person name="Pangilinan J."/>
            <person name="Park H.-J."/>
            <person name="Ramirez L."/>
            <person name="Alfaro M."/>
            <person name="Sun H."/>
            <person name="Tritt A."/>
            <person name="Yoshinaga Y."/>
            <person name="Zwiers L.-H."/>
            <person name="Turgeon B."/>
            <person name="Goodwin S."/>
            <person name="Spatafora J."/>
            <person name="Crous P."/>
            <person name="Grigoriev I."/>
        </authorList>
    </citation>
    <scope>NUCLEOTIDE SEQUENCE</scope>
    <source>
        <strain evidence="4">CBS 123094</strain>
    </source>
</reference>